<feature type="region of interest" description="Disordered" evidence="1">
    <location>
        <begin position="1"/>
        <end position="31"/>
    </location>
</feature>
<evidence type="ECO:0000256" key="1">
    <source>
        <dbReference type="SAM" id="MobiDB-lite"/>
    </source>
</evidence>
<name>A0A5B7J2Z4_PORTR</name>
<proteinExistence type="predicted"/>
<reference evidence="2 3" key="1">
    <citation type="submission" date="2019-05" db="EMBL/GenBank/DDBJ databases">
        <title>Another draft genome of Portunus trituberculatus and its Hox gene families provides insights of decapod evolution.</title>
        <authorList>
            <person name="Jeong J.-H."/>
            <person name="Song I."/>
            <person name="Kim S."/>
            <person name="Choi T."/>
            <person name="Kim D."/>
            <person name="Ryu S."/>
            <person name="Kim W."/>
        </authorList>
    </citation>
    <scope>NUCLEOTIDE SEQUENCE [LARGE SCALE GENOMIC DNA]</scope>
    <source>
        <tissue evidence="2">Muscle</tissue>
    </source>
</reference>
<evidence type="ECO:0000313" key="2">
    <source>
        <dbReference type="EMBL" id="MPC92231.1"/>
    </source>
</evidence>
<protein>
    <submittedName>
        <fullName evidence="2">Uncharacterized protein</fullName>
    </submittedName>
</protein>
<dbReference type="EMBL" id="VSRR010090528">
    <property type="protein sequence ID" value="MPC92231.1"/>
    <property type="molecule type" value="Genomic_DNA"/>
</dbReference>
<comment type="caution">
    <text evidence="2">The sequence shown here is derived from an EMBL/GenBank/DDBJ whole genome shotgun (WGS) entry which is preliminary data.</text>
</comment>
<gene>
    <name evidence="2" type="ORF">E2C01_087308</name>
</gene>
<sequence>MEEHPGTEGVKQTGIHTTTATTTRMMHSSHRPCTNCMNDLRACFMKLLATRESDGHLLQLQVMMMKG</sequence>
<dbReference type="Proteomes" id="UP000324222">
    <property type="component" value="Unassembled WGS sequence"/>
</dbReference>
<keyword evidence="3" id="KW-1185">Reference proteome</keyword>
<organism evidence="2 3">
    <name type="scientific">Portunus trituberculatus</name>
    <name type="common">Swimming crab</name>
    <name type="synonym">Neptunus trituberculatus</name>
    <dbReference type="NCBI Taxonomy" id="210409"/>
    <lineage>
        <taxon>Eukaryota</taxon>
        <taxon>Metazoa</taxon>
        <taxon>Ecdysozoa</taxon>
        <taxon>Arthropoda</taxon>
        <taxon>Crustacea</taxon>
        <taxon>Multicrustacea</taxon>
        <taxon>Malacostraca</taxon>
        <taxon>Eumalacostraca</taxon>
        <taxon>Eucarida</taxon>
        <taxon>Decapoda</taxon>
        <taxon>Pleocyemata</taxon>
        <taxon>Brachyura</taxon>
        <taxon>Eubrachyura</taxon>
        <taxon>Portunoidea</taxon>
        <taxon>Portunidae</taxon>
        <taxon>Portuninae</taxon>
        <taxon>Portunus</taxon>
    </lineage>
</organism>
<dbReference type="AlphaFoldDB" id="A0A5B7J2Z4"/>
<evidence type="ECO:0000313" key="3">
    <source>
        <dbReference type="Proteomes" id="UP000324222"/>
    </source>
</evidence>
<accession>A0A5B7J2Z4</accession>